<feature type="domain" description="Carboxylesterase type B" evidence="4">
    <location>
        <begin position="2"/>
        <end position="97"/>
    </location>
</feature>
<feature type="domain" description="Carboxylesterase type B" evidence="4">
    <location>
        <begin position="149"/>
        <end position="309"/>
    </location>
</feature>
<evidence type="ECO:0000256" key="2">
    <source>
        <dbReference type="ARBA" id="ARBA00022801"/>
    </source>
</evidence>
<comment type="caution">
    <text evidence="5">The sequence shown here is derived from an EMBL/GenBank/DDBJ whole genome shotgun (WGS) entry which is preliminary data.</text>
</comment>
<name>A0A2P5HIG4_DIAHE</name>
<dbReference type="InterPro" id="IPR002018">
    <property type="entry name" value="CarbesteraseB"/>
</dbReference>
<evidence type="ECO:0000256" key="1">
    <source>
        <dbReference type="ARBA" id="ARBA00005964"/>
    </source>
</evidence>
<protein>
    <recommendedName>
        <fullName evidence="3">Carboxylic ester hydrolase</fullName>
        <ecNumber evidence="3">3.1.1.-</ecNumber>
    </recommendedName>
</protein>
<dbReference type="GO" id="GO:0016787">
    <property type="term" value="F:hydrolase activity"/>
    <property type="evidence" value="ECO:0007669"/>
    <property type="project" value="UniProtKB-KW"/>
</dbReference>
<accession>A0A2P5HIG4</accession>
<evidence type="ECO:0000313" key="6">
    <source>
        <dbReference type="Proteomes" id="UP000094444"/>
    </source>
</evidence>
<dbReference type="OrthoDB" id="6846267at2759"/>
<reference evidence="5" key="1">
    <citation type="submission" date="2017-09" db="EMBL/GenBank/DDBJ databases">
        <title>Polyketide synthases of a Diaporthe helianthi virulent isolate.</title>
        <authorList>
            <person name="Baroncelli R."/>
        </authorList>
    </citation>
    <scope>NUCLEOTIDE SEQUENCE [LARGE SCALE GENOMIC DNA]</scope>
    <source>
        <strain evidence="5">7/96</strain>
    </source>
</reference>
<proteinExistence type="inferred from homology"/>
<dbReference type="Proteomes" id="UP000094444">
    <property type="component" value="Unassembled WGS sequence"/>
</dbReference>
<dbReference type="AlphaFoldDB" id="A0A2P5HIG4"/>
<keyword evidence="6" id="KW-1185">Reference proteome</keyword>
<keyword evidence="2 3" id="KW-0378">Hydrolase</keyword>
<comment type="similarity">
    <text evidence="1 3">Belongs to the type-B carboxylesterase/lipase family.</text>
</comment>
<feature type="non-terminal residue" evidence="5">
    <location>
        <position position="1"/>
    </location>
</feature>
<organism evidence="5 6">
    <name type="scientific">Diaporthe helianthi</name>
    <dbReference type="NCBI Taxonomy" id="158607"/>
    <lineage>
        <taxon>Eukaryota</taxon>
        <taxon>Fungi</taxon>
        <taxon>Dikarya</taxon>
        <taxon>Ascomycota</taxon>
        <taxon>Pezizomycotina</taxon>
        <taxon>Sordariomycetes</taxon>
        <taxon>Sordariomycetidae</taxon>
        <taxon>Diaporthales</taxon>
        <taxon>Diaporthaceae</taxon>
        <taxon>Diaporthe</taxon>
    </lineage>
</organism>
<dbReference type="InterPro" id="IPR019826">
    <property type="entry name" value="Carboxylesterase_B_AS"/>
</dbReference>
<dbReference type="STRING" id="158607.A0A2P5HIG4"/>
<dbReference type="InParanoid" id="A0A2P5HIG4"/>
<dbReference type="Gene3D" id="3.40.50.1820">
    <property type="entry name" value="alpha/beta hydrolase"/>
    <property type="match status" value="2"/>
</dbReference>
<evidence type="ECO:0000313" key="5">
    <source>
        <dbReference type="EMBL" id="POS70035.1"/>
    </source>
</evidence>
<dbReference type="InterPro" id="IPR029058">
    <property type="entry name" value="AB_hydrolase_fold"/>
</dbReference>
<dbReference type="SUPFAM" id="SSF53474">
    <property type="entry name" value="alpha/beta-Hydrolases"/>
    <property type="match status" value="1"/>
</dbReference>
<dbReference type="PROSITE" id="PS00122">
    <property type="entry name" value="CARBOXYLESTERASE_B_1"/>
    <property type="match status" value="1"/>
</dbReference>
<gene>
    <name evidence="5" type="ORF">DHEL01_v211570</name>
</gene>
<dbReference type="EMBL" id="MAVT02001843">
    <property type="protein sequence ID" value="POS70035.1"/>
    <property type="molecule type" value="Genomic_DNA"/>
</dbReference>
<dbReference type="Pfam" id="PF00135">
    <property type="entry name" value="COesterase"/>
    <property type="match status" value="2"/>
</dbReference>
<dbReference type="PANTHER" id="PTHR43142:SF8">
    <property type="entry name" value="CARBOXYLIC ESTER HYDROLASE"/>
    <property type="match status" value="1"/>
</dbReference>
<dbReference type="EC" id="3.1.1.-" evidence="3"/>
<sequence length="348" mass="39302">LVVAIGYRLNVFGFLAGEELLHESNGEAGGNFGLWDQRVAAEWVRDWIPYFGGDPGNITLAGRSAGAYSAEAQMLYDFLKPGDKASLYRRIFMDSNAIPAQPKSLADVRGQFDEICEYFQVPRGLPGPEKLKPQLCVSKEFADEFKKRGYKILIGEVRNEETLYSTYNAPTEPTLDALKLQVSNYYAPQVTERAIQQYRLPASEELEDWRRTFGNIVSDGQVRAPSRCLVKALVENGVDLQDVWRYHIAYRLSFINEEVAPASFGVAHAMDRPIWNFSICYGPTPVETQLMKDLIQILTAFVNDDKGYKFDTASIDQMKVMTPEGKIQIQPDERWEELVRLGSIFAGN</sequence>
<dbReference type="PANTHER" id="PTHR43142">
    <property type="entry name" value="CARBOXYLIC ESTER HYDROLASE"/>
    <property type="match status" value="1"/>
</dbReference>
<evidence type="ECO:0000256" key="3">
    <source>
        <dbReference type="RuleBase" id="RU361235"/>
    </source>
</evidence>
<evidence type="ECO:0000259" key="4">
    <source>
        <dbReference type="Pfam" id="PF00135"/>
    </source>
</evidence>